<evidence type="ECO:0000256" key="1">
    <source>
        <dbReference type="SAM" id="Phobius"/>
    </source>
</evidence>
<reference evidence="2 3" key="1">
    <citation type="submission" date="2016-11" db="EMBL/GenBank/DDBJ databases">
        <title>Comparative genomics of Bartonella apis.</title>
        <authorList>
            <person name="Engel P."/>
        </authorList>
    </citation>
    <scope>NUCLEOTIDE SEQUENCE [LARGE SCALE GENOMIC DNA]</scope>
    <source>
        <strain evidence="2 3">BBC0178</strain>
    </source>
</reference>
<feature type="transmembrane region" description="Helical" evidence="1">
    <location>
        <begin position="54"/>
        <end position="74"/>
    </location>
</feature>
<feature type="transmembrane region" description="Helical" evidence="1">
    <location>
        <begin position="28"/>
        <end position="48"/>
    </location>
</feature>
<sequence>MSTIVQSVEDIKLNNFHRLLSVRSGGGSFVDGYVLSIIGVGMLQITAALHLTNFWQGMIAASALIGIFLEVLSVGG</sequence>
<name>A0A1U9M8Y6_9HYPH</name>
<protein>
    <submittedName>
        <fullName evidence="2">MFS transporter, putative metabolite transport protein</fullName>
    </submittedName>
</protein>
<keyword evidence="1" id="KW-0472">Membrane</keyword>
<evidence type="ECO:0000313" key="3">
    <source>
        <dbReference type="Proteomes" id="UP000189660"/>
    </source>
</evidence>
<dbReference type="AlphaFoldDB" id="A0A1U9M8Y6"/>
<dbReference type="Proteomes" id="UP000189660">
    <property type="component" value="Chromosome"/>
</dbReference>
<dbReference type="RefSeq" id="WP_225868332.1">
    <property type="nucleotide sequence ID" value="NZ_CP015820.1"/>
</dbReference>
<keyword evidence="1" id="KW-1133">Transmembrane helix</keyword>
<proteinExistence type="predicted"/>
<dbReference type="EMBL" id="CP015820">
    <property type="protein sequence ID" value="AQT41931.1"/>
    <property type="molecule type" value="Genomic_DNA"/>
</dbReference>
<keyword evidence="1" id="KW-0812">Transmembrane</keyword>
<dbReference type="SUPFAM" id="SSF103473">
    <property type="entry name" value="MFS general substrate transporter"/>
    <property type="match status" value="1"/>
</dbReference>
<organism evidence="2 3">
    <name type="scientific">Bartonella apihabitans</name>
    <dbReference type="NCBI Taxonomy" id="2750929"/>
    <lineage>
        <taxon>Bacteria</taxon>
        <taxon>Pseudomonadati</taxon>
        <taxon>Pseudomonadota</taxon>
        <taxon>Alphaproteobacteria</taxon>
        <taxon>Hyphomicrobiales</taxon>
        <taxon>Bartonellaceae</taxon>
        <taxon>Bartonella</taxon>
    </lineage>
</organism>
<dbReference type="KEGG" id="bapa:BBC0178_004320"/>
<accession>A0A1U9M8Y6</accession>
<keyword evidence="3" id="KW-1185">Reference proteome</keyword>
<gene>
    <name evidence="2" type="ORF">BBC0178_004320</name>
</gene>
<dbReference type="InterPro" id="IPR036259">
    <property type="entry name" value="MFS_trans_sf"/>
</dbReference>
<evidence type="ECO:0000313" key="2">
    <source>
        <dbReference type="EMBL" id="AQT41931.1"/>
    </source>
</evidence>